<dbReference type="Proteomes" id="UP000013243">
    <property type="component" value="Chromosome"/>
</dbReference>
<proteinExistence type="inferred from homology"/>
<gene>
    <name evidence="3" type="ORF">K529_004480</name>
</gene>
<reference evidence="3 4" key="1">
    <citation type="journal article" date="2016" name="ISME J.">
        <title>Global occurrence and heterogeneity of the Roseobacter-clade species Ruegeria mobilis.</title>
        <authorList>
            <person name="Sonnenschein E."/>
            <person name="Gram L."/>
        </authorList>
    </citation>
    <scope>NUCLEOTIDE SEQUENCE [LARGE SCALE GENOMIC DNA]</scope>
    <source>
        <strain evidence="3 4">F1926</strain>
    </source>
</reference>
<name>A0A1B1A0H0_9RHOB</name>
<dbReference type="PANTHER" id="PTHR37828:SF1">
    <property type="entry name" value="YCII-RELATED DOMAIN-CONTAINING PROTEIN"/>
    <property type="match status" value="1"/>
</dbReference>
<organism evidence="3 4">
    <name type="scientific">Tritonibacter mobilis F1926</name>
    <dbReference type="NCBI Taxonomy" id="1265309"/>
    <lineage>
        <taxon>Bacteria</taxon>
        <taxon>Pseudomonadati</taxon>
        <taxon>Pseudomonadota</taxon>
        <taxon>Alphaproteobacteria</taxon>
        <taxon>Rhodobacterales</taxon>
        <taxon>Paracoccaceae</taxon>
        <taxon>Tritonibacter</taxon>
    </lineage>
</organism>
<dbReference type="SUPFAM" id="SSF54909">
    <property type="entry name" value="Dimeric alpha+beta barrel"/>
    <property type="match status" value="1"/>
</dbReference>
<evidence type="ECO:0000256" key="1">
    <source>
        <dbReference type="ARBA" id="ARBA00007689"/>
    </source>
</evidence>
<evidence type="ECO:0000313" key="4">
    <source>
        <dbReference type="Proteomes" id="UP000013243"/>
    </source>
</evidence>
<evidence type="ECO:0000313" key="3">
    <source>
        <dbReference type="EMBL" id="ANP40016.1"/>
    </source>
</evidence>
<dbReference type="PANTHER" id="PTHR37828">
    <property type="entry name" value="GSR2449 PROTEIN"/>
    <property type="match status" value="1"/>
</dbReference>
<dbReference type="KEGG" id="rmb:K529_004480"/>
<dbReference type="Pfam" id="PF03795">
    <property type="entry name" value="YCII"/>
    <property type="match status" value="1"/>
</dbReference>
<feature type="domain" description="YCII-related" evidence="2">
    <location>
        <begin position="2"/>
        <end position="75"/>
    </location>
</feature>
<dbReference type="EMBL" id="CP015230">
    <property type="protein sequence ID" value="ANP40016.1"/>
    <property type="molecule type" value="Genomic_DNA"/>
</dbReference>
<dbReference type="STRING" id="1265309.K529_004480"/>
<evidence type="ECO:0000259" key="2">
    <source>
        <dbReference type="Pfam" id="PF03795"/>
    </source>
</evidence>
<dbReference type="AlphaFoldDB" id="A0A1B1A0H0"/>
<comment type="similarity">
    <text evidence="1">Belongs to the YciI family.</text>
</comment>
<sequence>MFVIFLKFTEEKTRAGEAMEAHKAWLAQGFSDGIFLAAGSLDDGAGGAILAFGEDRDALEARVAVDPFVQEGIVTAEITGFTPARTDARLGFLKVAG</sequence>
<accession>A0A1B1A0H0</accession>
<protein>
    <recommendedName>
        <fullName evidence="2">YCII-related domain-containing protein</fullName>
    </recommendedName>
</protein>
<dbReference type="InterPro" id="IPR005545">
    <property type="entry name" value="YCII"/>
</dbReference>
<dbReference type="OrthoDB" id="9814407at2"/>
<dbReference type="Gene3D" id="3.30.70.1060">
    <property type="entry name" value="Dimeric alpha+beta barrel"/>
    <property type="match status" value="1"/>
</dbReference>
<dbReference type="InterPro" id="IPR011008">
    <property type="entry name" value="Dimeric_a/b-barrel"/>
</dbReference>